<name>A0A426DR11_9FIRM</name>
<evidence type="ECO:0000313" key="3">
    <source>
        <dbReference type="Proteomes" id="UP000274920"/>
    </source>
</evidence>
<comment type="caution">
    <text evidence="2">The sequence shown here is derived from an EMBL/GenBank/DDBJ whole genome shotgun (WGS) entry which is preliminary data.</text>
</comment>
<reference evidence="2" key="1">
    <citation type="submission" date="2018-10" db="EMBL/GenBank/DDBJ databases">
        <title>Schaedlerella arabinophila gen. nov. sp. nov., isolated from the mouse intestinal tract and comparative analysis with the genome of the closely related altered Schaedler flora strain ASF502.</title>
        <authorList>
            <person name="Miyake S."/>
            <person name="Soh M."/>
            <person name="Seedorf H."/>
        </authorList>
    </citation>
    <scope>NUCLEOTIDE SEQUENCE [LARGE SCALE GENOMIC DNA]</scope>
    <source>
        <strain evidence="2">DSM 106076</strain>
    </source>
</reference>
<protein>
    <submittedName>
        <fullName evidence="2">DUF4253 domain-containing protein</fullName>
    </submittedName>
</protein>
<dbReference type="Pfam" id="PF14062">
    <property type="entry name" value="DUF4253"/>
    <property type="match status" value="1"/>
</dbReference>
<dbReference type="AlphaFoldDB" id="A0A426DR11"/>
<accession>A0A426DR11</accession>
<evidence type="ECO:0000259" key="1">
    <source>
        <dbReference type="Pfam" id="PF14062"/>
    </source>
</evidence>
<evidence type="ECO:0000313" key="2">
    <source>
        <dbReference type="EMBL" id="RRK35188.1"/>
    </source>
</evidence>
<dbReference type="RefSeq" id="WP_125126554.1">
    <property type="nucleotide sequence ID" value="NZ_RHJS01000002.1"/>
</dbReference>
<dbReference type="EMBL" id="RHJS01000002">
    <property type="protein sequence ID" value="RRK35188.1"/>
    <property type="molecule type" value="Genomic_DNA"/>
</dbReference>
<keyword evidence="3" id="KW-1185">Reference proteome</keyword>
<dbReference type="Proteomes" id="UP000274920">
    <property type="component" value="Unassembled WGS sequence"/>
</dbReference>
<dbReference type="InterPro" id="IPR025349">
    <property type="entry name" value="DUF4253"/>
</dbReference>
<proteinExistence type="predicted"/>
<organism evidence="2 3">
    <name type="scientific">Schaedlerella arabinosiphila</name>
    <dbReference type="NCBI Taxonomy" id="2044587"/>
    <lineage>
        <taxon>Bacteria</taxon>
        <taxon>Bacillati</taxon>
        <taxon>Bacillota</taxon>
        <taxon>Clostridia</taxon>
        <taxon>Lachnospirales</taxon>
        <taxon>Lachnospiraceae</taxon>
        <taxon>Schaedlerella</taxon>
    </lineage>
</organism>
<sequence length="242" mass="28017">MNETTKRIAERFQCRYTVFEKGTSPEAAEQAYKAALERGRTDGFYPALFLLDDYAVEWLEDVVSQDYDRDQIIASCGDNGREILEERYQEYMEDFNLDGENQEEFIGNETEGEELHHFIGYCSFSDRNLEADVLLLELPVSHPWEIIGYLPMGGWNECPAPEEMISICKYWYEKYQALPAVFTHDVMEFYAPAGLNGADSLEAAREHYAFCVDRVDQGTQTYKLSELAAGLEGSNVWYFWWD</sequence>
<feature type="domain" description="DUF4253" evidence="1">
    <location>
        <begin position="135"/>
        <end position="242"/>
    </location>
</feature>
<gene>
    <name evidence="2" type="ORF">EBB54_04735</name>
</gene>